<dbReference type="Proteomes" id="UP000001654">
    <property type="component" value="Chromosome"/>
</dbReference>
<accession>D5BC87</accession>
<dbReference type="AlphaFoldDB" id="D5BC87"/>
<evidence type="ECO:0000313" key="1">
    <source>
        <dbReference type="EMBL" id="ADF54713.1"/>
    </source>
</evidence>
<gene>
    <name evidence="1" type="ordered locus">ZPR_4411</name>
</gene>
<protein>
    <submittedName>
        <fullName evidence="1">Uncharacterized protein</fullName>
    </submittedName>
</protein>
<dbReference type="KEGG" id="zpr:ZPR_4411"/>
<dbReference type="EMBL" id="CP001650">
    <property type="protein sequence ID" value="ADF54713.1"/>
    <property type="molecule type" value="Genomic_DNA"/>
</dbReference>
<evidence type="ECO:0000313" key="2">
    <source>
        <dbReference type="Proteomes" id="UP000001654"/>
    </source>
</evidence>
<reference evidence="1 2" key="1">
    <citation type="journal article" date="2010" name="BMC Genomics">
        <title>The complete genome of Zunongwangia profunda SM-A87 reveals its adaptation to the deep-sea environment and ecological role in sedimentary organic nitrogen degradation.</title>
        <authorList>
            <person name="Qin Q.L."/>
            <person name="Zhang X.Y."/>
            <person name="Wang X.M."/>
            <person name="Liu G.M."/>
            <person name="Chen X.L."/>
            <person name="Xie B.B."/>
            <person name="Dang H.Y."/>
            <person name="Zhou B.C."/>
            <person name="Yu J."/>
            <person name="Zhang Y.Z."/>
        </authorList>
    </citation>
    <scope>NUCLEOTIDE SEQUENCE [LARGE SCALE GENOMIC DNA]</scope>
    <source>
        <strain evidence="2">DSM 18752 / CCTCC AB 206139 / SM-A87</strain>
    </source>
</reference>
<dbReference type="HOGENOM" id="CLU_3350774_0_0_10"/>
<sequence>MIRCPGAYFSQSPYLLTIDHQIPGKMLLIPQLKKGQV</sequence>
<organism evidence="1 2">
    <name type="scientific">Zunongwangia profunda (strain DSM 18752 / CCTCC AB 206139 / SM-A87)</name>
    <name type="common">Wangia profunda</name>
    <dbReference type="NCBI Taxonomy" id="655815"/>
    <lineage>
        <taxon>Bacteria</taxon>
        <taxon>Pseudomonadati</taxon>
        <taxon>Bacteroidota</taxon>
        <taxon>Flavobacteriia</taxon>
        <taxon>Flavobacteriales</taxon>
        <taxon>Flavobacteriaceae</taxon>
        <taxon>Zunongwangia</taxon>
    </lineage>
</organism>
<proteinExistence type="predicted"/>
<keyword evidence="2" id="KW-1185">Reference proteome</keyword>
<name>D5BC87_ZUNPS</name>